<evidence type="ECO:0000256" key="3">
    <source>
        <dbReference type="ARBA" id="ARBA00022676"/>
    </source>
</evidence>
<keyword evidence="3" id="KW-0328">Glycosyltransferase</keyword>
<dbReference type="RefSeq" id="WP_214420010.1">
    <property type="nucleotide sequence ID" value="NZ_CP075546.1"/>
</dbReference>
<organism evidence="10 11">
    <name type="scientific">Methanospirillum purgamenti</name>
    <dbReference type="NCBI Taxonomy" id="2834276"/>
    <lineage>
        <taxon>Archaea</taxon>
        <taxon>Methanobacteriati</taxon>
        <taxon>Methanobacteriota</taxon>
        <taxon>Stenosarchaea group</taxon>
        <taxon>Methanomicrobia</taxon>
        <taxon>Methanomicrobiales</taxon>
        <taxon>Methanospirillaceae</taxon>
        <taxon>Methanospirillum</taxon>
    </lineage>
</organism>
<dbReference type="PANTHER" id="PTHR33908">
    <property type="entry name" value="MANNOSYLTRANSFERASE YKCB-RELATED"/>
    <property type="match status" value="1"/>
</dbReference>
<dbReference type="EMBL" id="CP075546">
    <property type="protein sequence ID" value="QVV89210.1"/>
    <property type="molecule type" value="Genomic_DNA"/>
</dbReference>
<evidence type="ECO:0000256" key="7">
    <source>
        <dbReference type="ARBA" id="ARBA00023136"/>
    </source>
</evidence>
<evidence type="ECO:0000256" key="6">
    <source>
        <dbReference type="ARBA" id="ARBA00022989"/>
    </source>
</evidence>
<keyword evidence="4 10" id="KW-0808">Transferase</keyword>
<dbReference type="GO" id="GO:0016763">
    <property type="term" value="F:pentosyltransferase activity"/>
    <property type="evidence" value="ECO:0007669"/>
    <property type="project" value="TreeGrafter"/>
</dbReference>
<protein>
    <submittedName>
        <fullName evidence="10">Phospholipid carrier-dependent glycosyltransferase</fullName>
    </submittedName>
</protein>
<sequence>MVLLFSRLDMLDAKRMSIIRYDNVIRYLLPLTLFLFSLIPRSLDLGTGLIFDEQYWLERSPAFFDAVLAQEWGQTRFSGHPGVTTMWLSGLSIFFFKIPEMGFPEFLTISRLPIVSVTSLGILVSYYLLIKIFDRKTAFLSCILMALDPFFIAHSRFIHLDAMTTTWMMLAVLSFFVYLHQSSKLYIVFTGIFTGLAVLTKLPALFLLMYIPLALLLWSLLNSQRNGESLLNALISKEIWFEITKNASLVILIASIIYFLLFPVMWVNPGTEILKSISGVKSAIYNPHDNGGFFLGKANDGNNGPLFYPIIILMRSTPFTIIFFFTGVIYLFSRLRYKLENRRDIFILLSGIFCLLFTLQMGLSLKAFDRYILPIFPFICIIASYGFWNVITTIWQLLRLSGSQKRMKKLYNYKIIIPSLILVCAIVQLCQIIPIAPYYNSYYNPICGGSHLAQKTLLIGWGEGNDIAAKYLNQKPNAQNLTVGVQYPGFSQYFIGKSVPISQDADYYIFYISMIQRERNLDIWERYKEKDPEKIIRLNGINYVWIYRSNVTDEGKPL</sequence>
<dbReference type="GO" id="GO:0005886">
    <property type="term" value="C:plasma membrane"/>
    <property type="evidence" value="ECO:0007669"/>
    <property type="project" value="UniProtKB-SubCell"/>
</dbReference>
<feature type="domain" description="ArnT-like N-terminal" evidence="9">
    <location>
        <begin position="116"/>
        <end position="264"/>
    </location>
</feature>
<dbReference type="GO" id="GO:0008610">
    <property type="term" value="P:lipid biosynthetic process"/>
    <property type="evidence" value="ECO:0007669"/>
    <property type="project" value="UniProtKB-ARBA"/>
</dbReference>
<evidence type="ECO:0000313" key="11">
    <source>
        <dbReference type="Proteomes" id="UP000680656"/>
    </source>
</evidence>
<feature type="transmembrane region" description="Helical" evidence="8">
    <location>
        <begin position="345"/>
        <end position="365"/>
    </location>
</feature>
<keyword evidence="7 8" id="KW-0472">Membrane</keyword>
<dbReference type="InterPro" id="IPR050297">
    <property type="entry name" value="LipidA_mod_glycosyltrf_83"/>
</dbReference>
<evidence type="ECO:0000256" key="4">
    <source>
        <dbReference type="ARBA" id="ARBA00022679"/>
    </source>
</evidence>
<feature type="transmembrane region" description="Helical" evidence="8">
    <location>
        <begin position="306"/>
        <end position="333"/>
    </location>
</feature>
<dbReference type="InterPro" id="IPR003342">
    <property type="entry name" value="ArnT-like_N"/>
</dbReference>
<evidence type="ECO:0000256" key="8">
    <source>
        <dbReference type="SAM" id="Phobius"/>
    </source>
</evidence>
<name>A0A8E7AXJ2_9EURY</name>
<feature type="transmembrane region" description="Helical" evidence="8">
    <location>
        <begin position="24"/>
        <end position="43"/>
    </location>
</feature>
<accession>A0A8E7AXJ2</accession>
<dbReference type="GO" id="GO:0000030">
    <property type="term" value="F:mannosyltransferase activity"/>
    <property type="evidence" value="ECO:0007669"/>
    <property type="project" value="InterPro"/>
</dbReference>
<dbReference type="GeneID" id="65095788"/>
<dbReference type="GO" id="GO:0006493">
    <property type="term" value="P:protein O-linked glycosylation"/>
    <property type="evidence" value="ECO:0007669"/>
    <property type="project" value="InterPro"/>
</dbReference>
<keyword evidence="6 8" id="KW-1133">Transmembrane helix</keyword>
<reference evidence="10 11" key="1">
    <citation type="submission" date="2021-05" db="EMBL/GenBank/DDBJ databases">
        <title>A novel Methanospirillum isolate from a pyrite-forming mixed culture.</title>
        <authorList>
            <person name="Bunk B."/>
            <person name="Sproer C."/>
            <person name="Spring S."/>
            <person name="Pester M."/>
        </authorList>
    </citation>
    <scope>NUCLEOTIDE SEQUENCE [LARGE SCALE GENOMIC DNA]</scope>
    <source>
        <strain evidence="10 11">J.3.6.1-F.2.7.3</strain>
    </source>
</reference>
<evidence type="ECO:0000259" key="9">
    <source>
        <dbReference type="Pfam" id="PF02366"/>
    </source>
</evidence>
<keyword evidence="11" id="KW-1185">Reference proteome</keyword>
<feature type="transmembrane region" description="Helical" evidence="8">
    <location>
        <begin position="371"/>
        <end position="395"/>
    </location>
</feature>
<dbReference type="AlphaFoldDB" id="A0A8E7AXJ2"/>
<keyword evidence="5 8" id="KW-0812">Transmembrane</keyword>
<feature type="transmembrane region" description="Helical" evidence="8">
    <location>
        <begin position="108"/>
        <end position="130"/>
    </location>
</feature>
<gene>
    <name evidence="10" type="ORF">KHC33_01350</name>
</gene>
<dbReference type="PANTHER" id="PTHR33908:SF11">
    <property type="entry name" value="MEMBRANE PROTEIN"/>
    <property type="match status" value="1"/>
</dbReference>
<proteinExistence type="predicted"/>
<dbReference type="Proteomes" id="UP000680656">
    <property type="component" value="Chromosome"/>
</dbReference>
<feature type="transmembrane region" description="Helical" evidence="8">
    <location>
        <begin position="160"/>
        <end position="179"/>
    </location>
</feature>
<feature type="transmembrane region" description="Helical" evidence="8">
    <location>
        <begin position="185"/>
        <end position="218"/>
    </location>
</feature>
<evidence type="ECO:0000256" key="2">
    <source>
        <dbReference type="ARBA" id="ARBA00022475"/>
    </source>
</evidence>
<evidence type="ECO:0000313" key="10">
    <source>
        <dbReference type="EMBL" id="QVV89210.1"/>
    </source>
</evidence>
<comment type="subcellular location">
    <subcellularLocation>
        <location evidence="1">Cell membrane</location>
        <topology evidence="1">Multi-pass membrane protein</topology>
    </subcellularLocation>
</comment>
<evidence type="ECO:0000256" key="5">
    <source>
        <dbReference type="ARBA" id="ARBA00022692"/>
    </source>
</evidence>
<feature type="transmembrane region" description="Helical" evidence="8">
    <location>
        <begin position="415"/>
        <end position="439"/>
    </location>
</feature>
<dbReference type="KEGG" id="mrtj:KHC33_01350"/>
<feature type="transmembrane region" description="Helical" evidence="8">
    <location>
        <begin position="247"/>
        <end position="266"/>
    </location>
</feature>
<evidence type="ECO:0000256" key="1">
    <source>
        <dbReference type="ARBA" id="ARBA00004651"/>
    </source>
</evidence>
<dbReference type="Pfam" id="PF02366">
    <property type="entry name" value="PMT"/>
    <property type="match status" value="1"/>
</dbReference>
<keyword evidence="2" id="KW-1003">Cell membrane</keyword>